<gene>
    <name evidence="2" type="ORF">SSOG_08366</name>
</gene>
<feature type="non-terminal residue" evidence="2">
    <location>
        <position position="1"/>
    </location>
</feature>
<feature type="compositionally biased region" description="Basic residues" evidence="1">
    <location>
        <begin position="271"/>
        <end position="294"/>
    </location>
</feature>
<dbReference type="SUPFAM" id="SSF53187">
    <property type="entry name" value="Zn-dependent exopeptidases"/>
    <property type="match status" value="1"/>
</dbReference>
<dbReference type="STRING" id="457427.SSOG_08366"/>
<feature type="region of interest" description="Disordered" evidence="1">
    <location>
        <begin position="188"/>
        <end position="321"/>
    </location>
</feature>
<feature type="compositionally biased region" description="Basic residues" evidence="1">
    <location>
        <begin position="196"/>
        <end position="207"/>
    </location>
</feature>
<dbReference type="Proteomes" id="UP000003963">
    <property type="component" value="Unassembled WGS sequence"/>
</dbReference>
<feature type="compositionally biased region" description="Pro residues" evidence="1">
    <location>
        <begin position="77"/>
        <end position="92"/>
    </location>
</feature>
<evidence type="ECO:0000256" key="1">
    <source>
        <dbReference type="SAM" id="MobiDB-lite"/>
    </source>
</evidence>
<feature type="non-terminal residue" evidence="2">
    <location>
        <position position="321"/>
    </location>
</feature>
<protein>
    <submittedName>
        <fullName evidence="2">Succinate dehydrogenase subunit</fullName>
    </submittedName>
</protein>
<feature type="compositionally biased region" description="Basic residues" evidence="1">
    <location>
        <begin position="254"/>
        <end position="263"/>
    </location>
</feature>
<dbReference type="AlphaFoldDB" id="D9WWM6"/>
<evidence type="ECO:0000313" key="2">
    <source>
        <dbReference type="EMBL" id="EFL28652.1"/>
    </source>
</evidence>
<feature type="region of interest" description="Disordered" evidence="1">
    <location>
        <begin position="70"/>
        <end position="98"/>
    </location>
</feature>
<keyword evidence="3" id="KW-1185">Reference proteome</keyword>
<dbReference type="Gene3D" id="3.40.630.10">
    <property type="entry name" value="Zn peptidases"/>
    <property type="match status" value="1"/>
</dbReference>
<accession>D9WWM6</accession>
<proteinExistence type="predicted"/>
<name>D9WWM6_9ACTN</name>
<evidence type="ECO:0000313" key="3">
    <source>
        <dbReference type="Proteomes" id="UP000003963"/>
    </source>
</evidence>
<organism evidence="2 3">
    <name type="scientific">Streptomyces himastatinicus ATCC 53653</name>
    <dbReference type="NCBI Taxonomy" id="457427"/>
    <lineage>
        <taxon>Bacteria</taxon>
        <taxon>Bacillati</taxon>
        <taxon>Actinomycetota</taxon>
        <taxon>Actinomycetes</taxon>
        <taxon>Kitasatosporales</taxon>
        <taxon>Streptomycetaceae</taxon>
        <taxon>Streptomyces</taxon>
        <taxon>Streptomyces violaceusniger group</taxon>
    </lineage>
</organism>
<reference evidence="2 3" key="1">
    <citation type="submission" date="2009-02" db="EMBL/GenBank/DDBJ databases">
        <title>Annotation of Streptomyces hygroscopicus strain ATCC 53653.</title>
        <authorList>
            <consortium name="The Broad Institute Genome Sequencing Platform"/>
            <consortium name="Broad Institute Microbial Sequencing Center"/>
            <person name="Fischbach M."/>
            <person name="Godfrey P."/>
            <person name="Ward D."/>
            <person name="Young S."/>
            <person name="Zeng Q."/>
            <person name="Koehrsen M."/>
            <person name="Alvarado L."/>
            <person name="Berlin A.M."/>
            <person name="Bochicchio J."/>
            <person name="Borenstein D."/>
            <person name="Chapman S.B."/>
            <person name="Chen Z."/>
            <person name="Engels R."/>
            <person name="Freedman E."/>
            <person name="Gellesch M."/>
            <person name="Goldberg J."/>
            <person name="Griggs A."/>
            <person name="Gujja S."/>
            <person name="Heilman E.R."/>
            <person name="Heiman D.I."/>
            <person name="Hepburn T.A."/>
            <person name="Howarth C."/>
            <person name="Jen D."/>
            <person name="Larson L."/>
            <person name="Lewis B."/>
            <person name="Mehta T."/>
            <person name="Park D."/>
            <person name="Pearson M."/>
            <person name="Richards J."/>
            <person name="Roberts A."/>
            <person name="Saif S."/>
            <person name="Shea T.D."/>
            <person name="Shenoy N."/>
            <person name="Sisk P."/>
            <person name="Stolte C."/>
            <person name="Sykes S.N."/>
            <person name="Thomson T."/>
            <person name="Walk T."/>
            <person name="White J."/>
            <person name="Yandava C."/>
            <person name="Straight P."/>
            <person name="Clardy J."/>
            <person name="Hung D."/>
            <person name="Kolter R."/>
            <person name="Mekalanos J."/>
            <person name="Walker S."/>
            <person name="Walsh C.T."/>
            <person name="Wieland-Brown L.C."/>
            <person name="Haas B."/>
            <person name="Nusbaum C."/>
            <person name="Birren B."/>
        </authorList>
    </citation>
    <scope>NUCLEOTIDE SEQUENCE [LARGE SCALE GENOMIC DNA]</scope>
    <source>
        <strain evidence="2 3">ATCC 53653</strain>
    </source>
</reference>
<sequence>YTIGPVTCAPGERAQGLIPVGAHSYGVQLGIPLLVVNGTAPGPVLCVDGGRQRATSTKGMEAVRRVVATTDPETLGGPPPAGIPLGGPPPPFQGREPGPSGLDHANLNRIFPGDADGSYSLRLAATFVDQVIPAIDALVDLHTGGTFGEIAPLTIVQGGYEELGTPIGLAAGHELIWKGRLLGRYGPAVHPPGGQARHHHRGGRRYVPRGDRGPPPRLGPQHHAPTGHGRGRGGTAHRLHGGERHVRPLGGRRLLPRPRRARRTVQGGRSDRHHHRPLRHRAGRGARPLGRHRAVGAPAPYRTPRRRGGHLRRCRGGDPAM</sequence>
<dbReference type="HOGENOM" id="CLU_867480_0_0_11"/>
<dbReference type="PANTHER" id="PTHR37326">
    <property type="entry name" value="BLL3975 PROTEIN"/>
    <property type="match status" value="1"/>
</dbReference>
<feature type="compositionally biased region" description="Basic residues" evidence="1">
    <location>
        <begin position="229"/>
        <end position="239"/>
    </location>
</feature>
<dbReference type="InterPro" id="IPR053138">
    <property type="entry name" value="N-alpha-Ac-DABA_deacetylase"/>
</dbReference>
<dbReference type="PANTHER" id="PTHR37326:SF1">
    <property type="entry name" value="BLL3975 PROTEIN"/>
    <property type="match status" value="1"/>
</dbReference>
<dbReference type="EMBL" id="GG657754">
    <property type="protein sequence ID" value="EFL28652.1"/>
    <property type="molecule type" value="Genomic_DNA"/>
</dbReference>
<feature type="compositionally biased region" description="Basic residues" evidence="1">
    <location>
        <begin position="303"/>
        <end position="314"/>
    </location>
</feature>